<accession>A0ABW0RHC1</accession>
<gene>
    <name evidence="2" type="ORF">ACFPOH_14800</name>
</gene>
<evidence type="ECO:0000313" key="3">
    <source>
        <dbReference type="Proteomes" id="UP001595978"/>
    </source>
</evidence>
<dbReference type="Pfam" id="PF01841">
    <property type="entry name" value="Transglut_core"/>
    <property type="match status" value="1"/>
</dbReference>
<dbReference type="PANTHER" id="PTHR46333:SF2">
    <property type="entry name" value="CYTOKINESIS PROTEIN 3"/>
    <property type="match status" value="1"/>
</dbReference>
<dbReference type="SUPFAM" id="SSF63825">
    <property type="entry name" value="YWTD domain"/>
    <property type="match status" value="1"/>
</dbReference>
<dbReference type="Proteomes" id="UP001595978">
    <property type="component" value="Unassembled WGS sequence"/>
</dbReference>
<dbReference type="InterPro" id="IPR032485">
    <property type="entry name" value="LRP1-like_beta_prop"/>
</dbReference>
<dbReference type="InterPro" id="IPR038765">
    <property type="entry name" value="Papain-like_cys_pep_sf"/>
</dbReference>
<evidence type="ECO:0000313" key="2">
    <source>
        <dbReference type="EMBL" id="MFC5542975.1"/>
    </source>
</evidence>
<reference evidence="3" key="1">
    <citation type="journal article" date="2019" name="Int. J. Syst. Evol. Microbiol.">
        <title>The Global Catalogue of Microorganisms (GCM) 10K type strain sequencing project: providing services to taxonomists for standard genome sequencing and annotation.</title>
        <authorList>
            <consortium name="The Broad Institute Genomics Platform"/>
            <consortium name="The Broad Institute Genome Sequencing Center for Infectious Disease"/>
            <person name="Wu L."/>
            <person name="Ma J."/>
        </authorList>
    </citation>
    <scope>NUCLEOTIDE SEQUENCE [LARGE SCALE GENOMIC DNA]</scope>
    <source>
        <strain evidence="3">CCUG 56331</strain>
    </source>
</reference>
<dbReference type="Pfam" id="PF16472">
    <property type="entry name" value="DUF5050"/>
    <property type="match status" value="1"/>
</dbReference>
<name>A0ABW0RHC1_9BACL</name>
<dbReference type="PANTHER" id="PTHR46333">
    <property type="entry name" value="CYTOKINESIS PROTEIN 3"/>
    <property type="match status" value="1"/>
</dbReference>
<protein>
    <submittedName>
        <fullName evidence="2">Transglutaminase domain-containing protein</fullName>
    </submittedName>
</protein>
<dbReference type="SMART" id="SM00460">
    <property type="entry name" value="TGc"/>
    <property type="match status" value="1"/>
</dbReference>
<dbReference type="RefSeq" id="WP_342470662.1">
    <property type="nucleotide sequence ID" value="NZ_JBHSNQ010000186.1"/>
</dbReference>
<dbReference type="InterPro" id="IPR002931">
    <property type="entry name" value="Transglutaminase-like"/>
</dbReference>
<comment type="caution">
    <text evidence="2">The sequence shown here is derived from an EMBL/GenBank/DDBJ whole genome shotgun (WGS) entry which is preliminary data.</text>
</comment>
<dbReference type="Gene3D" id="3.10.620.30">
    <property type="match status" value="1"/>
</dbReference>
<sequence>MLKRLTIFVILLVMIKPAYDLSKDIWDGVLQWIDENQVAEKIDSFNISNVEKQSAKEPIDETTSTITALRNTIHLPTKVQSVEELADAFYYHFSQWETDFEIQYAGSTSDIEHLLQQAVEDAANRDHYILGHLGDRKIEYEYGKYKALIKVHQEYLTNAAYEQYVDAQVASILSNVDANSMSDFEKVKFVNDYIVKNTVYSEDTTLSPHSAIAVLKEHKGVCQGYALLALKMLRELGIETLYVVGEVNTGPHAWNLVKVNGEWYHLDTTWNDPVPDRGNAVRYQYFLVDDATMKLDHRWEAGNYPKATSKQYAFMEKMDHAFEKGGYIYYSNLQDHHRLYRLNLATGENQRLTRSRAQYIVGAGDWIYFSNYSNGAYLTRIRTDGSEESIIYPEKVSDLLVEDGYLIFATDDGLKKMEIETS</sequence>
<feature type="domain" description="Transglutaminase-like" evidence="1">
    <location>
        <begin position="214"/>
        <end position="270"/>
    </location>
</feature>
<proteinExistence type="predicted"/>
<dbReference type="EMBL" id="JBHSNQ010000186">
    <property type="protein sequence ID" value="MFC5542975.1"/>
    <property type="molecule type" value="Genomic_DNA"/>
</dbReference>
<organism evidence="2 3">
    <name type="scientific">Ureibacillus suwonensis</name>
    <dbReference type="NCBI Taxonomy" id="313007"/>
    <lineage>
        <taxon>Bacteria</taxon>
        <taxon>Bacillati</taxon>
        <taxon>Bacillota</taxon>
        <taxon>Bacilli</taxon>
        <taxon>Bacillales</taxon>
        <taxon>Caryophanaceae</taxon>
        <taxon>Ureibacillus</taxon>
    </lineage>
</organism>
<dbReference type="SUPFAM" id="SSF54001">
    <property type="entry name" value="Cysteine proteinases"/>
    <property type="match status" value="1"/>
</dbReference>
<evidence type="ECO:0000259" key="1">
    <source>
        <dbReference type="SMART" id="SM00460"/>
    </source>
</evidence>
<dbReference type="InterPro" id="IPR052557">
    <property type="entry name" value="CAP/Cytokinesis_protein"/>
</dbReference>
<keyword evidence="3" id="KW-1185">Reference proteome</keyword>